<evidence type="ECO:0000259" key="3">
    <source>
        <dbReference type="PROSITE" id="PS51473"/>
    </source>
</evidence>
<dbReference type="PANTHER" id="PTHR32099">
    <property type="entry name" value="CYSTEINE-RICH REPEAT SECRETORY PROTEIN"/>
    <property type="match status" value="1"/>
</dbReference>
<keyword evidence="5" id="KW-1185">Reference proteome</keyword>
<dbReference type="CDD" id="cd23509">
    <property type="entry name" value="Gnk2-like"/>
    <property type="match status" value="1"/>
</dbReference>
<sequence>MCDPGTIYGLLQCTKDLIDPAYMKCRQCLDVAKSYLVSDNGCRNHKGCRVFVRGCFLRYELYSFFYNSTAAAATSAAGNYEYVKDVIKD</sequence>
<keyword evidence="2" id="KW-0677">Repeat</keyword>
<dbReference type="PROSITE" id="PS51473">
    <property type="entry name" value="GNK2"/>
    <property type="match status" value="1"/>
</dbReference>
<name>A0ABD3BFY1_9LAMI</name>
<gene>
    <name evidence="4" type="ORF">CASFOL_039693</name>
</gene>
<dbReference type="Proteomes" id="UP001632038">
    <property type="component" value="Unassembled WGS sequence"/>
</dbReference>
<dbReference type="EMBL" id="JAVIJP010000092">
    <property type="protein sequence ID" value="KAL3616303.1"/>
    <property type="molecule type" value="Genomic_DNA"/>
</dbReference>
<evidence type="ECO:0000256" key="1">
    <source>
        <dbReference type="ARBA" id="ARBA00022729"/>
    </source>
</evidence>
<comment type="caution">
    <text evidence="4">The sequence shown here is derived from an EMBL/GenBank/DDBJ whole genome shotgun (WGS) entry which is preliminary data.</text>
</comment>
<dbReference type="Pfam" id="PF01657">
    <property type="entry name" value="Stress-antifung"/>
    <property type="match status" value="1"/>
</dbReference>
<accession>A0ABD3BFY1</accession>
<evidence type="ECO:0000313" key="5">
    <source>
        <dbReference type="Proteomes" id="UP001632038"/>
    </source>
</evidence>
<feature type="domain" description="Gnk2-homologous" evidence="3">
    <location>
        <begin position="1"/>
        <end position="64"/>
    </location>
</feature>
<evidence type="ECO:0000313" key="4">
    <source>
        <dbReference type="EMBL" id="KAL3616303.1"/>
    </source>
</evidence>
<dbReference type="AlphaFoldDB" id="A0ABD3BFY1"/>
<dbReference type="PANTHER" id="PTHR32099:SF42">
    <property type="entry name" value="CYSTEINE-RICH RECEPTOR-LIKE PROTEIN KINASE 9-RELATED"/>
    <property type="match status" value="1"/>
</dbReference>
<dbReference type="Gene3D" id="3.30.430.20">
    <property type="entry name" value="Gnk2 domain, C-X8-C-X2-C motif"/>
    <property type="match status" value="1"/>
</dbReference>
<protein>
    <recommendedName>
        <fullName evidence="3">Gnk2-homologous domain-containing protein</fullName>
    </recommendedName>
</protein>
<dbReference type="InterPro" id="IPR002902">
    <property type="entry name" value="GNK2"/>
</dbReference>
<evidence type="ECO:0000256" key="2">
    <source>
        <dbReference type="ARBA" id="ARBA00022737"/>
    </source>
</evidence>
<dbReference type="InterPro" id="IPR038408">
    <property type="entry name" value="GNK2_sf"/>
</dbReference>
<reference evidence="5" key="1">
    <citation type="journal article" date="2024" name="IScience">
        <title>Strigolactones Initiate the Formation of Haustorium-like Structures in Castilleja.</title>
        <authorList>
            <person name="Buerger M."/>
            <person name="Peterson D."/>
            <person name="Chory J."/>
        </authorList>
    </citation>
    <scope>NUCLEOTIDE SEQUENCE [LARGE SCALE GENOMIC DNA]</scope>
</reference>
<proteinExistence type="predicted"/>
<organism evidence="4 5">
    <name type="scientific">Castilleja foliolosa</name>
    <dbReference type="NCBI Taxonomy" id="1961234"/>
    <lineage>
        <taxon>Eukaryota</taxon>
        <taxon>Viridiplantae</taxon>
        <taxon>Streptophyta</taxon>
        <taxon>Embryophyta</taxon>
        <taxon>Tracheophyta</taxon>
        <taxon>Spermatophyta</taxon>
        <taxon>Magnoliopsida</taxon>
        <taxon>eudicotyledons</taxon>
        <taxon>Gunneridae</taxon>
        <taxon>Pentapetalae</taxon>
        <taxon>asterids</taxon>
        <taxon>lamiids</taxon>
        <taxon>Lamiales</taxon>
        <taxon>Orobanchaceae</taxon>
        <taxon>Pedicularideae</taxon>
        <taxon>Castillejinae</taxon>
        <taxon>Castilleja</taxon>
    </lineage>
</organism>
<keyword evidence="1" id="KW-0732">Signal</keyword>